<dbReference type="SUPFAM" id="SSF55804">
    <property type="entry name" value="Phoshotransferase/anion transport protein"/>
    <property type="match status" value="1"/>
</dbReference>
<dbReference type="PROSITE" id="PS51094">
    <property type="entry name" value="PTS_EIIA_TYPE_2"/>
    <property type="match status" value="1"/>
</dbReference>
<evidence type="ECO:0000313" key="3">
    <source>
        <dbReference type="Proteomes" id="UP000033531"/>
    </source>
</evidence>
<dbReference type="EMBL" id="JXLI01000010">
    <property type="protein sequence ID" value="KJY56900.1"/>
    <property type="molecule type" value="Genomic_DNA"/>
</dbReference>
<feature type="domain" description="PTS EIIA type-2" evidence="1">
    <location>
        <begin position="1"/>
        <end position="145"/>
    </location>
</feature>
<dbReference type="InterPro" id="IPR002178">
    <property type="entry name" value="PTS_EIIA_type-2_dom"/>
</dbReference>
<dbReference type="HOGENOM" id="CLU_1784421_0_0_9"/>
<dbReference type="PATRIC" id="fig|1218507.3.peg.1432"/>
<dbReference type="GO" id="GO:0030295">
    <property type="term" value="F:protein kinase activator activity"/>
    <property type="evidence" value="ECO:0007669"/>
    <property type="project" value="TreeGrafter"/>
</dbReference>
<accession>A0A0F4LE58</accession>
<name>A0A0F4LE58_9LACO</name>
<dbReference type="AlphaFoldDB" id="A0A0F4LE58"/>
<sequence>MNEILLKTCDRSLTDQRTAFLIIADIVARKMNVRNETVLQSLSTREKIANTALVKGVAIPHIILDRNFSPWLLICKSNTLISDWNCLDNSKVNKLICLIVPQVVKKSSSGFREIIAIMNKLADDTVIAEINAAENAAEIAQILKR</sequence>
<dbReference type="PANTHER" id="PTHR47738:SF4">
    <property type="entry name" value="PTS SYSTEM GALACTITOL-SPECIFIC EIIA COMPONENT"/>
    <property type="match status" value="1"/>
</dbReference>
<gene>
    <name evidence="2" type="ORF">JF74_12540</name>
</gene>
<comment type="caution">
    <text evidence="2">The sequence shown here is derived from an EMBL/GenBank/DDBJ whole genome shotgun (WGS) entry which is preliminary data.</text>
</comment>
<proteinExistence type="predicted"/>
<evidence type="ECO:0000259" key="1">
    <source>
        <dbReference type="PROSITE" id="PS51094"/>
    </source>
</evidence>
<protein>
    <submittedName>
        <fullName evidence="2">PTS Fru IIA</fullName>
    </submittedName>
</protein>
<dbReference type="Pfam" id="PF00359">
    <property type="entry name" value="PTS_EIIA_2"/>
    <property type="match status" value="1"/>
</dbReference>
<dbReference type="PANTHER" id="PTHR47738">
    <property type="entry name" value="PTS SYSTEM FRUCTOSE-LIKE EIIA COMPONENT-RELATED"/>
    <property type="match status" value="1"/>
</dbReference>
<dbReference type="InterPro" id="IPR016152">
    <property type="entry name" value="PTrfase/Anion_transptr"/>
</dbReference>
<evidence type="ECO:0000313" key="2">
    <source>
        <dbReference type="EMBL" id="KJY56900.1"/>
    </source>
</evidence>
<dbReference type="RefSeq" id="WP_046325151.1">
    <property type="nucleotide sequence ID" value="NZ_JBHTMT010000001.1"/>
</dbReference>
<dbReference type="InterPro" id="IPR051541">
    <property type="entry name" value="PTS_SugarTrans_NitroReg"/>
</dbReference>
<organism evidence="2 3">
    <name type="scientific">Lactobacillus melliventris</name>
    <dbReference type="NCBI Taxonomy" id="1218507"/>
    <lineage>
        <taxon>Bacteria</taxon>
        <taxon>Bacillati</taxon>
        <taxon>Bacillota</taxon>
        <taxon>Bacilli</taxon>
        <taxon>Lactobacillales</taxon>
        <taxon>Lactobacillaceae</taxon>
        <taxon>Lactobacillus</taxon>
    </lineage>
</organism>
<reference evidence="2 3" key="1">
    <citation type="submission" date="2015-01" db="EMBL/GenBank/DDBJ databases">
        <title>Comparative genomics of the lactic acid bacteria isolated from the honey bee gut.</title>
        <authorList>
            <person name="Ellegaard K.M."/>
            <person name="Tamarit D."/>
            <person name="Javelind E."/>
            <person name="Olofsson T."/>
            <person name="Andersson S.G."/>
            <person name="Vasquez A."/>
        </authorList>
    </citation>
    <scope>NUCLEOTIDE SEQUENCE [LARGE SCALE GENOMIC DNA]</scope>
    <source>
        <strain evidence="2 3">Hma8</strain>
    </source>
</reference>
<dbReference type="Proteomes" id="UP000033531">
    <property type="component" value="Unassembled WGS sequence"/>
</dbReference>
<dbReference type="Gene3D" id="3.40.930.10">
    <property type="entry name" value="Mannitol-specific EII, Chain A"/>
    <property type="match status" value="1"/>
</dbReference>
<dbReference type="STRING" id="1218507.JF74_12540"/>
<dbReference type="OrthoDB" id="2324675at2"/>